<dbReference type="InterPro" id="IPR003599">
    <property type="entry name" value="Ig_sub"/>
</dbReference>
<dbReference type="SUPFAM" id="SSF48726">
    <property type="entry name" value="Immunoglobulin"/>
    <property type="match status" value="3"/>
</dbReference>
<dbReference type="GeneTree" id="ENSGT00940000177037"/>
<protein>
    <recommendedName>
        <fullName evidence="5">Ig-like domain-containing protein</fullName>
    </recommendedName>
</protein>
<keyword evidence="4" id="KW-1133">Transmembrane helix</keyword>
<proteinExistence type="predicted"/>
<reference evidence="6" key="1">
    <citation type="submission" date="2025-08" db="UniProtKB">
        <authorList>
            <consortium name="Ensembl"/>
        </authorList>
    </citation>
    <scope>IDENTIFICATION</scope>
</reference>
<feature type="transmembrane region" description="Helical" evidence="4">
    <location>
        <begin position="304"/>
        <end position="327"/>
    </location>
</feature>
<dbReference type="PANTHER" id="PTHR24100:SF151">
    <property type="entry name" value="ICOS LIGAND"/>
    <property type="match status" value="1"/>
</dbReference>
<dbReference type="InParanoid" id="A0A7N8XT60"/>
<dbReference type="Proteomes" id="UP000261640">
    <property type="component" value="Unplaced"/>
</dbReference>
<dbReference type="GO" id="GO:0009897">
    <property type="term" value="C:external side of plasma membrane"/>
    <property type="evidence" value="ECO:0007669"/>
    <property type="project" value="TreeGrafter"/>
</dbReference>
<dbReference type="SMART" id="SM00409">
    <property type="entry name" value="IG"/>
    <property type="match status" value="2"/>
</dbReference>
<dbReference type="InterPro" id="IPR013783">
    <property type="entry name" value="Ig-like_fold"/>
</dbReference>
<evidence type="ECO:0000256" key="1">
    <source>
        <dbReference type="ARBA" id="ARBA00004370"/>
    </source>
</evidence>
<dbReference type="InterPro" id="IPR013106">
    <property type="entry name" value="Ig_V-set"/>
</dbReference>
<dbReference type="InterPro" id="IPR036179">
    <property type="entry name" value="Ig-like_dom_sf"/>
</dbReference>
<dbReference type="InterPro" id="IPR007110">
    <property type="entry name" value="Ig-like_dom"/>
</dbReference>
<dbReference type="InterPro" id="IPR050504">
    <property type="entry name" value="IgSF_BTN/MOG"/>
</dbReference>
<keyword evidence="4" id="KW-0812">Transmembrane</keyword>
<keyword evidence="7" id="KW-1185">Reference proteome</keyword>
<dbReference type="GO" id="GO:0050852">
    <property type="term" value="P:T cell receptor signaling pathway"/>
    <property type="evidence" value="ECO:0007669"/>
    <property type="project" value="TreeGrafter"/>
</dbReference>
<name>A0A7N8XT60_9TELE</name>
<evidence type="ECO:0000256" key="3">
    <source>
        <dbReference type="ARBA" id="ARBA00023319"/>
    </source>
</evidence>
<dbReference type="PANTHER" id="PTHR24100">
    <property type="entry name" value="BUTYROPHILIN"/>
    <property type="match status" value="1"/>
</dbReference>
<organism evidence="6 7">
    <name type="scientific">Mastacembelus armatus</name>
    <name type="common">zig-zag eel</name>
    <dbReference type="NCBI Taxonomy" id="205130"/>
    <lineage>
        <taxon>Eukaryota</taxon>
        <taxon>Metazoa</taxon>
        <taxon>Chordata</taxon>
        <taxon>Craniata</taxon>
        <taxon>Vertebrata</taxon>
        <taxon>Euteleostomi</taxon>
        <taxon>Actinopterygii</taxon>
        <taxon>Neopterygii</taxon>
        <taxon>Teleostei</taxon>
        <taxon>Neoteleostei</taxon>
        <taxon>Acanthomorphata</taxon>
        <taxon>Anabantaria</taxon>
        <taxon>Synbranchiformes</taxon>
        <taxon>Mastacembelidae</taxon>
        <taxon>Mastacembelus</taxon>
    </lineage>
</organism>
<evidence type="ECO:0000256" key="2">
    <source>
        <dbReference type="ARBA" id="ARBA00023136"/>
    </source>
</evidence>
<evidence type="ECO:0000259" key="5">
    <source>
        <dbReference type="PROSITE" id="PS50835"/>
    </source>
</evidence>
<comment type="subcellular location">
    <subcellularLocation>
        <location evidence="1">Membrane</location>
    </subcellularLocation>
</comment>
<dbReference type="PROSITE" id="PS50835">
    <property type="entry name" value="IG_LIKE"/>
    <property type="match status" value="2"/>
</dbReference>
<accession>A0A7N8XT60</accession>
<evidence type="ECO:0000313" key="7">
    <source>
        <dbReference type="Proteomes" id="UP000261640"/>
    </source>
</evidence>
<evidence type="ECO:0000256" key="4">
    <source>
        <dbReference type="SAM" id="Phobius"/>
    </source>
</evidence>
<dbReference type="AlphaFoldDB" id="A0A7N8XT60"/>
<feature type="domain" description="Ig-like" evidence="5">
    <location>
        <begin position="109"/>
        <end position="192"/>
    </location>
</feature>
<sequence>TDAEIVMFRWVRPDLQSEDFVFIYKDGRLDENRQHEAFRGRVELRDPEMKDGDFSVILKNVRISDTGSYECYVGTNGNKPKLINNIISSWLIQIQSLLSRLTQFSRDQCPLSDKILALQWTRPDLDPDYVFVYRDGRFDRINQHPSFKERVELKDSQMKDGDVSVTLKNVTFTDTGTYECRYYPTTVNKNVSQRAVVLIPASVSFCGPDPEQIEAKPGEDVTLQCRGSKDDNVVMLRWVRPDLESRGYVFVFRDHMIDEEAQYEAFRGRVDLRDPEMKDGDFSVILKNVRISDTGSYECYGGHVGLTVGLTVIVYFASCCCCCCFYVL</sequence>
<feature type="domain" description="Ig-like" evidence="5">
    <location>
        <begin position="200"/>
        <end position="299"/>
    </location>
</feature>
<dbReference type="SMART" id="SM00406">
    <property type="entry name" value="IGv"/>
    <property type="match status" value="2"/>
</dbReference>
<dbReference type="Pfam" id="PF07686">
    <property type="entry name" value="V-set"/>
    <property type="match status" value="3"/>
</dbReference>
<reference evidence="6" key="2">
    <citation type="submission" date="2025-09" db="UniProtKB">
        <authorList>
            <consortium name="Ensembl"/>
        </authorList>
    </citation>
    <scope>IDENTIFICATION</scope>
</reference>
<dbReference type="GO" id="GO:0005102">
    <property type="term" value="F:signaling receptor binding"/>
    <property type="evidence" value="ECO:0007669"/>
    <property type="project" value="TreeGrafter"/>
</dbReference>
<keyword evidence="3" id="KW-0393">Immunoglobulin domain</keyword>
<evidence type="ECO:0000313" key="6">
    <source>
        <dbReference type="Ensembl" id="ENSMAMP00000055429.1"/>
    </source>
</evidence>
<dbReference type="Ensembl" id="ENSMAMT00000062966.1">
    <property type="protein sequence ID" value="ENSMAMP00000055429.1"/>
    <property type="gene ID" value="ENSMAMG00000010513.2"/>
</dbReference>
<dbReference type="GO" id="GO:0001817">
    <property type="term" value="P:regulation of cytokine production"/>
    <property type="evidence" value="ECO:0007669"/>
    <property type="project" value="TreeGrafter"/>
</dbReference>
<dbReference type="Gene3D" id="2.60.40.10">
    <property type="entry name" value="Immunoglobulins"/>
    <property type="match status" value="3"/>
</dbReference>
<keyword evidence="2 4" id="KW-0472">Membrane</keyword>